<accession>A0AA39K454</accession>
<evidence type="ECO:0000259" key="1">
    <source>
        <dbReference type="PROSITE" id="PS50181"/>
    </source>
</evidence>
<organism evidence="2 3">
    <name type="scientific">Armillaria tabescens</name>
    <name type="common">Ringless honey mushroom</name>
    <name type="synonym">Agaricus tabescens</name>
    <dbReference type="NCBI Taxonomy" id="1929756"/>
    <lineage>
        <taxon>Eukaryota</taxon>
        <taxon>Fungi</taxon>
        <taxon>Dikarya</taxon>
        <taxon>Basidiomycota</taxon>
        <taxon>Agaricomycotina</taxon>
        <taxon>Agaricomycetes</taxon>
        <taxon>Agaricomycetidae</taxon>
        <taxon>Agaricales</taxon>
        <taxon>Marasmiineae</taxon>
        <taxon>Physalacriaceae</taxon>
        <taxon>Desarmillaria</taxon>
    </lineage>
</organism>
<evidence type="ECO:0000313" key="3">
    <source>
        <dbReference type="Proteomes" id="UP001175211"/>
    </source>
</evidence>
<keyword evidence="3" id="KW-1185">Reference proteome</keyword>
<dbReference type="SUPFAM" id="SSF81383">
    <property type="entry name" value="F-box domain"/>
    <property type="match status" value="1"/>
</dbReference>
<dbReference type="GeneID" id="85364414"/>
<proteinExistence type="predicted"/>
<dbReference type="Pfam" id="PF00646">
    <property type="entry name" value="F-box"/>
    <property type="match status" value="1"/>
</dbReference>
<protein>
    <recommendedName>
        <fullName evidence="1">F-box domain-containing protein</fullName>
    </recommendedName>
</protein>
<dbReference type="InterPro" id="IPR036047">
    <property type="entry name" value="F-box-like_dom_sf"/>
</dbReference>
<dbReference type="AlphaFoldDB" id="A0AA39K454"/>
<sequence>MSSNLSALQLDSPSNLEGLPLELLEEILSHLHTPTIKQLSLASSTLHSACFPYFFRNLALHGSFGPATKFLADFEKRVPISCLRTVWLEWVKEDVSTAIFPWCKGVHSVKINGSSVGNTAILPALTYLTNLELTNLSFPCLADYFRLLETLPLTVKSVKVRMITFRESQSNWIVGRRIELERLDIDSAADLGPFLRDDCPISPFSLREVSLPYSSVRDLEVFLRRIPILLDLSIKMDKFEDIPVSFVFTKSKALSIIDCTRDTCFLKNLFAPSSDTPSPLESLNLTFSCTQWVSPQQVSRHLAQVFSQPRFHNLRMLHLNIERPLFGVLNSELSQGWHGWARRFELDLQAVGRIPRIAVSTVEPLETYRGNNDESTQYDRLKSTYITYKEFQQAI</sequence>
<dbReference type="RefSeq" id="XP_060328180.1">
    <property type="nucleotide sequence ID" value="XM_060480866.1"/>
</dbReference>
<dbReference type="PROSITE" id="PS50181">
    <property type="entry name" value="FBOX"/>
    <property type="match status" value="1"/>
</dbReference>
<dbReference type="Proteomes" id="UP001175211">
    <property type="component" value="Unassembled WGS sequence"/>
</dbReference>
<dbReference type="InterPro" id="IPR001810">
    <property type="entry name" value="F-box_dom"/>
</dbReference>
<name>A0AA39K454_ARMTA</name>
<reference evidence="2" key="1">
    <citation type="submission" date="2023-06" db="EMBL/GenBank/DDBJ databases">
        <authorList>
            <consortium name="Lawrence Berkeley National Laboratory"/>
            <person name="Ahrendt S."/>
            <person name="Sahu N."/>
            <person name="Indic B."/>
            <person name="Wong-Bajracharya J."/>
            <person name="Merenyi Z."/>
            <person name="Ke H.-M."/>
            <person name="Monk M."/>
            <person name="Kocsube S."/>
            <person name="Drula E."/>
            <person name="Lipzen A."/>
            <person name="Balint B."/>
            <person name="Henrissat B."/>
            <person name="Andreopoulos B."/>
            <person name="Martin F.M."/>
            <person name="Harder C.B."/>
            <person name="Rigling D."/>
            <person name="Ford K.L."/>
            <person name="Foster G.D."/>
            <person name="Pangilinan J."/>
            <person name="Papanicolaou A."/>
            <person name="Barry K."/>
            <person name="LaButti K."/>
            <person name="Viragh M."/>
            <person name="Koriabine M."/>
            <person name="Yan M."/>
            <person name="Riley R."/>
            <person name="Champramary S."/>
            <person name="Plett K.L."/>
            <person name="Tsai I.J."/>
            <person name="Slot J."/>
            <person name="Sipos G."/>
            <person name="Plett J."/>
            <person name="Nagy L.G."/>
            <person name="Grigoriev I.V."/>
        </authorList>
    </citation>
    <scope>NUCLEOTIDE SEQUENCE</scope>
    <source>
        <strain evidence="2">CCBAS 213</strain>
    </source>
</reference>
<feature type="domain" description="F-box" evidence="1">
    <location>
        <begin position="13"/>
        <end position="58"/>
    </location>
</feature>
<dbReference type="EMBL" id="JAUEPS010000030">
    <property type="protein sequence ID" value="KAK0452844.1"/>
    <property type="molecule type" value="Genomic_DNA"/>
</dbReference>
<comment type="caution">
    <text evidence="2">The sequence shown here is derived from an EMBL/GenBank/DDBJ whole genome shotgun (WGS) entry which is preliminary data.</text>
</comment>
<evidence type="ECO:0000313" key="2">
    <source>
        <dbReference type="EMBL" id="KAK0452844.1"/>
    </source>
</evidence>
<gene>
    <name evidence="2" type="ORF">EV420DRAFT_1766154</name>
</gene>
<dbReference type="SUPFAM" id="SSF52047">
    <property type="entry name" value="RNI-like"/>
    <property type="match status" value="1"/>
</dbReference>